<feature type="transmembrane region" description="Helical" evidence="2">
    <location>
        <begin position="601"/>
        <end position="622"/>
    </location>
</feature>
<evidence type="ECO:0000313" key="5">
    <source>
        <dbReference type="Proteomes" id="UP001642483"/>
    </source>
</evidence>
<keyword evidence="5" id="KW-1185">Reference proteome</keyword>
<proteinExistence type="predicted"/>
<feature type="compositionally biased region" description="Polar residues" evidence="1">
    <location>
        <begin position="630"/>
        <end position="651"/>
    </location>
</feature>
<dbReference type="EMBL" id="CAWYQH010000046">
    <property type="protein sequence ID" value="CAK8677347.1"/>
    <property type="molecule type" value="Genomic_DNA"/>
</dbReference>
<gene>
    <name evidence="4" type="ORF">CVLEPA_LOCUS6735</name>
</gene>
<keyword evidence="3" id="KW-0732">Signal</keyword>
<evidence type="ECO:0000256" key="3">
    <source>
        <dbReference type="SAM" id="SignalP"/>
    </source>
</evidence>
<organism evidence="4 5">
    <name type="scientific">Clavelina lepadiformis</name>
    <name type="common">Light-bulb sea squirt</name>
    <name type="synonym">Ascidia lepadiformis</name>
    <dbReference type="NCBI Taxonomy" id="159417"/>
    <lineage>
        <taxon>Eukaryota</taxon>
        <taxon>Metazoa</taxon>
        <taxon>Chordata</taxon>
        <taxon>Tunicata</taxon>
        <taxon>Ascidiacea</taxon>
        <taxon>Aplousobranchia</taxon>
        <taxon>Clavelinidae</taxon>
        <taxon>Clavelina</taxon>
    </lineage>
</organism>
<accession>A0ABP0FGB6</accession>
<evidence type="ECO:0000256" key="1">
    <source>
        <dbReference type="SAM" id="MobiDB-lite"/>
    </source>
</evidence>
<name>A0ABP0FGB6_CLALP</name>
<keyword evidence="2" id="KW-0812">Transmembrane</keyword>
<reference evidence="4 5" key="1">
    <citation type="submission" date="2024-02" db="EMBL/GenBank/DDBJ databases">
        <authorList>
            <person name="Daric V."/>
            <person name="Darras S."/>
        </authorList>
    </citation>
    <scope>NUCLEOTIDE SEQUENCE [LARGE SCALE GENOMIC DNA]</scope>
</reference>
<protein>
    <submittedName>
        <fullName evidence="4">Uncharacterized protein</fullName>
    </submittedName>
</protein>
<evidence type="ECO:0000313" key="4">
    <source>
        <dbReference type="EMBL" id="CAK8677347.1"/>
    </source>
</evidence>
<dbReference type="Proteomes" id="UP001642483">
    <property type="component" value="Unassembled WGS sequence"/>
</dbReference>
<feature type="chain" id="PRO_5047356632" evidence="3">
    <location>
        <begin position="23"/>
        <end position="764"/>
    </location>
</feature>
<keyword evidence="2" id="KW-0472">Membrane</keyword>
<comment type="caution">
    <text evidence="4">The sequence shown here is derived from an EMBL/GenBank/DDBJ whole genome shotgun (WGS) entry which is preliminary data.</text>
</comment>
<sequence>MKLEIDFHCLLILIYGVLRAAAITTISIDPPINPLATGFNNLIVTAQFPTPTPTTFGDSCSWFYGGELDSGSGAQFYNVEIDGCEVPSPGTYDSITCTEQTIDASFHTITALTITQPLVAGNLNIEVRCSFATTPGPITRTVQNCPSSLSYGVTITSSSRTYQASGMFSCPTGDLFYSNGTALSSGDTTCLENAEWNGQTNLQCASATAKISAEPPNNPLATGFNNLIVTAQFPTPTSNTDSCAWLYGGELDSGSGAVFYSGAFGCDPPAPGTYDSITCTEQAIDGTSHIITKLTITQPLVAGNLNIEVRCSTATTPGPIIRTVQDCPSSLPYGVVVTSSSPTYQASGMFSCPTGDLFYSNGTALPSGDTTCFANAEWSGQDNLQCWMAPSVTLASSSIDGDKLTVVEGNDLTLTCNYNDVISVGNTSQFYIGENRIIMNQGEPFILSSLQRSDNNKIVLCHAVTPYTDLYPARGRSSNYTLNVLYAATQDEIPTCKWNLNETGICSVVFFSNPNSQFVSLSKDEQTVASDGSTVIKSTGDQGQQSFTFNRKNVENSDVGRYNLTVKSSNNSLFPNSVLYFNIVNEGNGEPPGTSGLSTGAIAGIIAGVVVVILCAAGYGIYKWRRGSQKKNGSQSNEMYPTGSGNRTLTDQPGYIEVTGNDSTQINSDYQRNYEVVGPAEDENGYLAVNGSTTGHLRNRASNSQLETDNAGYIVLNGEESNADSNNQGNASSSSRRYENIEGAYDDVITAPRAHTELQGSCGL</sequence>
<keyword evidence="2" id="KW-1133">Transmembrane helix</keyword>
<feature type="region of interest" description="Disordered" evidence="1">
    <location>
        <begin position="628"/>
        <end position="653"/>
    </location>
</feature>
<feature type="signal peptide" evidence="3">
    <location>
        <begin position="1"/>
        <end position="22"/>
    </location>
</feature>
<evidence type="ECO:0000256" key="2">
    <source>
        <dbReference type="SAM" id="Phobius"/>
    </source>
</evidence>